<keyword evidence="1" id="KW-0547">Nucleotide-binding</keyword>
<dbReference type="Proteomes" id="UP001162131">
    <property type="component" value="Unassembled WGS sequence"/>
</dbReference>
<gene>
    <name evidence="2" type="ORF">BSTOLATCC_MIC20490</name>
</gene>
<dbReference type="SMART" id="SM00175">
    <property type="entry name" value="RAB"/>
    <property type="match status" value="1"/>
</dbReference>
<keyword evidence="3" id="KW-1185">Reference proteome</keyword>
<name>A0AAU9IR10_9CILI</name>
<evidence type="ECO:0000313" key="2">
    <source>
        <dbReference type="EMBL" id="CAG9318006.1"/>
    </source>
</evidence>
<dbReference type="GO" id="GO:0005525">
    <property type="term" value="F:GTP binding"/>
    <property type="evidence" value="ECO:0007669"/>
    <property type="project" value="InterPro"/>
</dbReference>
<accession>A0AAU9IR10</accession>
<dbReference type="GO" id="GO:0003924">
    <property type="term" value="F:GTPase activity"/>
    <property type="evidence" value="ECO:0007669"/>
    <property type="project" value="InterPro"/>
</dbReference>
<evidence type="ECO:0000313" key="3">
    <source>
        <dbReference type="Proteomes" id="UP001162131"/>
    </source>
</evidence>
<proteinExistence type="predicted"/>
<evidence type="ECO:0000256" key="1">
    <source>
        <dbReference type="ARBA" id="ARBA00022741"/>
    </source>
</evidence>
<sequence>MNKTDAKLYENKDIVIIVFDLSNRKTFEHADYWFSRAKNFAAKETVFALLGNKKDLMREISEEEAREKAEKWAAIYMEVSALTGENINDVFRNTSEEAAWNIRKNYSKITEKF</sequence>
<dbReference type="SMART" id="SM00173">
    <property type="entry name" value="RAS"/>
    <property type="match status" value="1"/>
</dbReference>
<dbReference type="Pfam" id="PF00071">
    <property type="entry name" value="Ras"/>
    <property type="match status" value="1"/>
</dbReference>
<dbReference type="EMBL" id="CAJZBQ010000020">
    <property type="protein sequence ID" value="CAG9318006.1"/>
    <property type="molecule type" value="Genomic_DNA"/>
</dbReference>
<protein>
    <submittedName>
        <fullName evidence="2">Uncharacterized protein</fullName>
    </submittedName>
</protein>
<dbReference type="SUPFAM" id="SSF52540">
    <property type="entry name" value="P-loop containing nucleoside triphosphate hydrolases"/>
    <property type="match status" value="1"/>
</dbReference>
<dbReference type="InterPro" id="IPR001806">
    <property type="entry name" value="Small_GTPase"/>
</dbReference>
<dbReference type="AlphaFoldDB" id="A0AAU9IR10"/>
<dbReference type="Gene3D" id="3.40.50.300">
    <property type="entry name" value="P-loop containing nucleotide triphosphate hydrolases"/>
    <property type="match status" value="1"/>
</dbReference>
<dbReference type="PROSITE" id="PS51419">
    <property type="entry name" value="RAB"/>
    <property type="match status" value="1"/>
</dbReference>
<dbReference type="PANTHER" id="PTHR47978">
    <property type="match status" value="1"/>
</dbReference>
<comment type="caution">
    <text evidence="2">The sequence shown here is derived from an EMBL/GenBank/DDBJ whole genome shotgun (WGS) entry which is preliminary data.</text>
</comment>
<organism evidence="2 3">
    <name type="scientific">Blepharisma stoltei</name>
    <dbReference type="NCBI Taxonomy" id="1481888"/>
    <lineage>
        <taxon>Eukaryota</taxon>
        <taxon>Sar</taxon>
        <taxon>Alveolata</taxon>
        <taxon>Ciliophora</taxon>
        <taxon>Postciliodesmatophora</taxon>
        <taxon>Heterotrichea</taxon>
        <taxon>Heterotrichida</taxon>
        <taxon>Blepharismidae</taxon>
        <taxon>Blepharisma</taxon>
    </lineage>
</organism>
<dbReference type="InterPro" id="IPR027417">
    <property type="entry name" value="P-loop_NTPase"/>
</dbReference>
<reference evidence="2" key="1">
    <citation type="submission" date="2021-09" db="EMBL/GenBank/DDBJ databases">
        <authorList>
            <consortium name="AG Swart"/>
            <person name="Singh M."/>
            <person name="Singh A."/>
            <person name="Seah K."/>
            <person name="Emmerich C."/>
        </authorList>
    </citation>
    <scope>NUCLEOTIDE SEQUENCE</scope>
    <source>
        <strain evidence="2">ATCC30299</strain>
    </source>
</reference>